<feature type="transmembrane region" description="Helical" evidence="7">
    <location>
        <begin position="301"/>
        <end position="321"/>
    </location>
</feature>
<dbReference type="GO" id="GO:0022857">
    <property type="term" value="F:transmembrane transporter activity"/>
    <property type="evidence" value="ECO:0007669"/>
    <property type="project" value="InterPro"/>
</dbReference>
<reference evidence="9" key="1">
    <citation type="submission" date="2023-06" db="EMBL/GenBank/DDBJ databases">
        <title>Gordonia sp. nov. and Pseudochrobactrum sp. nov., two species isolated from the burying beetle Nicrophorus vespilloides.</title>
        <authorList>
            <person name="Poehlein A."/>
            <person name="Guzman J."/>
            <person name="Daniel R."/>
            <person name="Vilcinskas A."/>
        </authorList>
    </citation>
    <scope>NUCLEOTIDE SEQUENCE</scope>
    <source>
        <strain evidence="9">MP11Mi</strain>
    </source>
</reference>
<evidence type="ECO:0000256" key="2">
    <source>
        <dbReference type="ARBA" id="ARBA00022448"/>
    </source>
</evidence>
<feature type="transmembrane region" description="Helical" evidence="7">
    <location>
        <begin position="16"/>
        <end position="38"/>
    </location>
</feature>
<feature type="transmembrane region" description="Helical" evidence="7">
    <location>
        <begin position="333"/>
        <end position="352"/>
    </location>
</feature>
<feature type="transmembrane region" description="Helical" evidence="7">
    <location>
        <begin position="268"/>
        <end position="289"/>
    </location>
</feature>
<dbReference type="PANTHER" id="PTHR42718">
    <property type="entry name" value="MAJOR FACILITATOR SUPERFAMILY MULTIDRUG TRANSPORTER MFSC"/>
    <property type="match status" value="1"/>
</dbReference>
<evidence type="ECO:0000256" key="4">
    <source>
        <dbReference type="ARBA" id="ARBA00022692"/>
    </source>
</evidence>
<evidence type="ECO:0000259" key="8">
    <source>
        <dbReference type="PROSITE" id="PS50850"/>
    </source>
</evidence>
<dbReference type="EMBL" id="CP128986">
    <property type="protein sequence ID" value="WOC11379.1"/>
    <property type="molecule type" value="Genomic_DNA"/>
</dbReference>
<dbReference type="PROSITE" id="PS50850">
    <property type="entry name" value="MFS"/>
    <property type="match status" value="1"/>
</dbReference>
<keyword evidence="6 7" id="KW-0472">Membrane</keyword>
<keyword evidence="5 7" id="KW-1133">Transmembrane helix</keyword>
<sequence length="454" mass="46768">MSTTTVDAVPAEAKRVAVAVIAGLIAPILDTTIVTIAFDELTRELDSTVDTVQWTSTAYLLALAVAVPLAGWAATRYGSRRAWQVGVGAFLIGSALCAAAWNVQALIAFRVVQGIGAGLLFPLMTSILVAASGGRALGRLVAMVSLPTALGPILGPVIGGLILHWLNWHWLFLVNVPICLVALVLSSRIPDDRRPDAPGLDWTGLILMAPGLAMLLLGLSNAHAGIVRTDVLAPVAIGVLLLAVFAIRSVRATGETLLDVGVLGFRNVAASSIGLFFFGLATFGAMLALPLYFQQVRGESVLGAALILIPQGVGALASRSLAGRFTDTVGARWVAVAGFAVVAVATIPFAVADDATSTIWLGAALLVRGLGLGMLLSPVIASGFVGLPGAYRHDASMTTRSFQQVGGSVGSAMVAVVITAGATQIAGFQGAFWWTTALTAVGCALSFLLPGREK</sequence>
<proteinExistence type="predicted"/>
<evidence type="ECO:0000256" key="1">
    <source>
        <dbReference type="ARBA" id="ARBA00004651"/>
    </source>
</evidence>
<feature type="transmembrane region" description="Helical" evidence="7">
    <location>
        <begin position="231"/>
        <end position="247"/>
    </location>
</feature>
<organism evidence="9">
    <name type="scientific">Gordonia sp. MP11Mi</name>
    <dbReference type="NCBI Taxonomy" id="3022769"/>
    <lineage>
        <taxon>Bacteria</taxon>
        <taxon>Bacillati</taxon>
        <taxon>Actinomycetota</taxon>
        <taxon>Actinomycetes</taxon>
        <taxon>Mycobacteriales</taxon>
        <taxon>Gordoniaceae</taxon>
        <taxon>Gordonia</taxon>
    </lineage>
</organism>
<evidence type="ECO:0000256" key="3">
    <source>
        <dbReference type="ARBA" id="ARBA00022475"/>
    </source>
</evidence>
<dbReference type="InterPro" id="IPR011701">
    <property type="entry name" value="MFS"/>
</dbReference>
<dbReference type="Pfam" id="PF07690">
    <property type="entry name" value="MFS_1"/>
    <property type="match status" value="1"/>
</dbReference>
<dbReference type="RefSeq" id="WP_420040696.1">
    <property type="nucleotide sequence ID" value="NZ_CP128986.1"/>
</dbReference>
<feature type="transmembrane region" description="Helical" evidence="7">
    <location>
        <begin position="168"/>
        <end position="187"/>
    </location>
</feature>
<dbReference type="InterPro" id="IPR020846">
    <property type="entry name" value="MFS_dom"/>
</dbReference>
<dbReference type="InterPro" id="IPR004638">
    <property type="entry name" value="EmrB-like"/>
</dbReference>
<feature type="transmembrane region" description="Helical" evidence="7">
    <location>
        <begin position="82"/>
        <end position="101"/>
    </location>
</feature>
<feature type="transmembrane region" description="Helical" evidence="7">
    <location>
        <begin position="58"/>
        <end position="75"/>
    </location>
</feature>
<feature type="transmembrane region" description="Helical" evidence="7">
    <location>
        <begin position="431"/>
        <end position="449"/>
    </location>
</feature>
<keyword evidence="2" id="KW-0813">Transport</keyword>
<feature type="transmembrane region" description="Helical" evidence="7">
    <location>
        <begin position="107"/>
        <end position="128"/>
    </location>
</feature>
<feature type="transmembrane region" description="Helical" evidence="7">
    <location>
        <begin position="140"/>
        <end position="162"/>
    </location>
</feature>
<dbReference type="PRINTS" id="PR01036">
    <property type="entry name" value="TCRTETB"/>
</dbReference>
<accession>A0AA97CUF1</accession>
<keyword evidence="4 7" id="KW-0812">Transmembrane</keyword>
<evidence type="ECO:0000256" key="7">
    <source>
        <dbReference type="SAM" id="Phobius"/>
    </source>
</evidence>
<protein>
    <submittedName>
        <fullName evidence="9">Transport protein HsrA</fullName>
    </submittedName>
</protein>
<dbReference type="Gene3D" id="1.20.1250.20">
    <property type="entry name" value="MFS general substrate transporter like domains"/>
    <property type="match status" value="2"/>
</dbReference>
<dbReference type="SUPFAM" id="SSF103473">
    <property type="entry name" value="MFS general substrate transporter"/>
    <property type="match status" value="1"/>
</dbReference>
<keyword evidence="3" id="KW-1003">Cell membrane</keyword>
<dbReference type="PANTHER" id="PTHR42718:SF46">
    <property type="entry name" value="BLR6921 PROTEIN"/>
    <property type="match status" value="1"/>
</dbReference>
<dbReference type="AlphaFoldDB" id="A0AA97CUF1"/>
<dbReference type="InterPro" id="IPR036259">
    <property type="entry name" value="MFS_trans_sf"/>
</dbReference>
<evidence type="ECO:0000256" key="6">
    <source>
        <dbReference type="ARBA" id="ARBA00023136"/>
    </source>
</evidence>
<feature type="transmembrane region" description="Helical" evidence="7">
    <location>
        <begin position="405"/>
        <end position="425"/>
    </location>
</feature>
<evidence type="ECO:0000313" key="9">
    <source>
        <dbReference type="EMBL" id="WOC11379.1"/>
    </source>
</evidence>
<feature type="domain" description="Major facilitator superfamily (MFS) profile" evidence="8">
    <location>
        <begin position="16"/>
        <end position="454"/>
    </location>
</feature>
<dbReference type="GO" id="GO:0005886">
    <property type="term" value="C:plasma membrane"/>
    <property type="evidence" value="ECO:0007669"/>
    <property type="project" value="UniProtKB-SubCell"/>
</dbReference>
<feature type="transmembrane region" description="Helical" evidence="7">
    <location>
        <begin position="358"/>
        <end position="385"/>
    </location>
</feature>
<dbReference type="NCBIfam" id="TIGR00711">
    <property type="entry name" value="efflux_EmrB"/>
    <property type="match status" value="1"/>
</dbReference>
<name>A0AA97CUF1_9ACTN</name>
<feature type="transmembrane region" description="Helical" evidence="7">
    <location>
        <begin position="199"/>
        <end position="219"/>
    </location>
</feature>
<comment type="subcellular location">
    <subcellularLocation>
        <location evidence="1">Cell membrane</location>
        <topology evidence="1">Multi-pass membrane protein</topology>
    </subcellularLocation>
</comment>
<gene>
    <name evidence="9" type="primary">hsrA_1</name>
    <name evidence="9" type="ORF">MP11Mi_04460</name>
</gene>
<evidence type="ECO:0000256" key="5">
    <source>
        <dbReference type="ARBA" id="ARBA00022989"/>
    </source>
</evidence>